<dbReference type="EMBL" id="UOEP01000208">
    <property type="protein sequence ID" value="VAW24254.1"/>
    <property type="molecule type" value="Genomic_DNA"/>
</dbReference>
<dbReference type="InterPro" id="IPR049208">
    <property type="entry name" value="DUF6819"/>
</dbReference>
<organism evidence="3">
    <name type="scientific">hydrothermal vent metagenome</name>
    <dbReference type="NCBI Taxonomy" id="652676"/>
    <lineage>
        <taxon>unclassified sequences</taxon>
        <taxon>metagenomes</taxon>
        <taxon>ecological metagenomes</taxon>
    </lineage>
</organism>
<dbReference type="InterPro" id="IPR011004">
    <property type="entry name" value="Trimer_LpxA-like_sf"/>
</dbReference>
<feature type="domain" description="DUF6819" evidence="2">
    <location>
        <begin position="490"/>
        <end position="658"/>
    </location>
</feature>
<sequence length="665" mass="74881">MQNYRNITESEISKLQGKKCKCADWGKILVKEGFTPDFIEDTTFSGKIKLGVFKKYIQYPGGIERHSGISNAYIHNCTIGDNCLISHVKNYIANYDIEDNVVIENCELISVEGETSFGNGTPVNVMDETGGRQLLIYDKLSAHSAYFQAFYKHRTRLIQAMEEMILDYSKNKSCNTGRIGRHTRISNCKQITNVNFGSYSKIMGVSRLKNGSVNSNQAAPVTIGPGVIADDFIISSGSEIIDGTILNNCFVGQGCILGKHYSAVHSLFFSNCQGFHGEACSIFAGPYTVTHHKSTLLIAGMFSFLNAGSGSNQSNHMYKLGPIHHGIIERGAKTTSDSYILWPAKIGPFTLVMGRHYKNPDTTDMPFSYLIENKDESWLVPAVNLRSVGTIRDAMKWPKRDNRKDPEVHDFINHNLLSPYTIARMVNGKNILEELQKMPPGSSGKYSWETTSISKKSLERGIDLYQTAIIKFLGNSLISKLLSRNHFSSVEDIRNHLKPGTNKGEGDWVDLSGLITPKSEVEELISRIENGVIHSLKEIEGYFRYLYENYYTFEWTWAARLMEKYLKKSIGEMTVEDLSSLIRDWIKSVVQLDELLYVDAKKEFTLSAMTGFGIDGDHEVKKQDFEKVRGSFEKNILVTEILNHIQRKTKLGNRTIEMLEKTGTA</sequence>
<dbReference type="Pfam" id="PF20683">
    <property type="entry name" value="DUF6819"/>
    <property type="match status" value="1"/>
</dbReference>
<reference evidence="3" key="1">
    <citation type="submission" date="2018-06" db="EMBL/GenBank/DDBJ databases">
        <authorList>
            <person name="Zhirakovskaya E."/>
        </authorList>
    </citation>
    <scope>NUCLEOTIDE SEQUENCE</scope>
</reference>
<evidence type="ECO:0000259" key="2">
    <source>
        <dbReference type="Pfam" id="PF20683"/>
    </source>
</evidence>
<evidence type="ECO:0000259" key="1">
    <source>
        <dbReference type="Pfam" id="PF16314"/>
    </source>
</evidence>
<proteinExistence type="predicted"/>
<dbReference type="AlphaFoldDB" id="A0A3B0UW36"/>
<feature type="domain" description="DUF4954" evidence="1">
    <location>
        <begin position="4"/>
        <end position="436"/>
    </location>
</feature>
<dbReference type="SUPFAM" id="SSF51161">
    <property type="entry name" value="Trimeric LpxA-like enzymes"/>
    <property type="match status" value="1"/>
</dbReference>
<dbReference type="Pfam" id="PF16314">
    <property type="entry name" value="DUF4954"/>
    <property type="match status" value="1"/>
</dbReference>
<evidence type="ECO:0008006" key="4">
    <source>
        <dbReference type="Google" id="ProtNLM"/>
    </source>
</evidence>
<gene>
    <name evidence="3" type="ORF">MNBD_BACTEROID01-1199</name>
</gene>
<evidence type="ECO:0000313" key="3">
    <source>
        <dbReference type="EMBL" id="VAW24254.1"/>
    </source>
</evidence>
<name>A0A3B0UW36_9ZZZZ</name>
<protein>
    <recommendedName>
        <fullName evidence="4">DUF4954 domain-containing protein</fullName>
    </recommendedName>
</protein>
<dbReference type="Gene3D" id="2.160.10.10">
    <property type="entry name" value="Hexapeptide repeat proteins"/>
    <property type="match status" value="1"/>
</dbReference>
<accession>A0A3B0UW36</accession>
<dbReference type="InterPro" id="IPR032533">
    <property type="entry name" value="DUF4954"/>
</dbReference>